<organism evidence="1 2">
    <name type="scientific">Aeromonas caviae</name>
    <name type="common">Aeromonas punctata</name>
    <dbReference type="NCBI Taxonomy" id="648"/>
    <lineage>
        <taxon>Bacteria</taxon>
        <taxon>Pseudomonadati</taxon>
        <taxon>Pseudomonadota</taxon>
        <taxon>Gammaproteobacteria</taxon>
        <taxon>Aeromonadales</taxon>
        <taxon>Aeromonadaceae</taxon>
        <taxon>Aeromonas</taxon>
    </lineage>
</organism>
<evidence type="ECO:0000313" key="1">
    <source>
        <dbReference type="EMBL" id="GJA56654.1"/>
    </source>
</evidence>
<reference evidence="1" key="1">
    <citation type="submission" date="2021-07" db="EMBL/GenBank/DDBJ databases">
        <title>Draft genome sequence of carbapenem-resistant Aeromonas spp. in Japan.</title>
        <authorList>
            <person name="Maehana S."/>
            <person name="Suzuki M."/>
            <person name="Kitasato H."/>
        </authorList>
    </citation>
    <scope>NUCLEOTIDE SEQUENCE</scope>
    <source>
        <strain evidence="1">KAM348</strain>
    </source>
</reference>
<evidence type="ECO:0000313" key="2">
    <source>
        <dbReference type="Proteomes" id="UP000887009"/>
    </source>
</evidence>
<accession>A0AAI9PC41</accession>
<dbReference type="EMBL" id="BPNL01000084">
    <property type="protein sequence ID" value="GJA56654.1"/>
    <property type="molecule type" value="Genomic_DNA"/>
</dbReference>
<comment type="caution">
    <text evidence="1">The sequence shown here is derived from an EMBL/GenBank/DDBJ whole genome shotgun (WGS) entry which is preliminary data.</text>
</comment>
<dbReference type="AlphaFoldDB" id="A0AAI9PC41"/>
<name>A0AAI9PC41_AERCA</name>
<gene>
    <name evidence="1" type="ORF">KAM348_40770</name>
</gene>
<protein>
    <submittedName>
        <fullName evidence="1">Uncharacterized protein</fullName>
    </submittedName>
</protein>
<dbReference type="Proteomes" id="UP000887009">
    <property type="component" value="Unassembled WGS sequence"/>
</dbReference>
<sequence>MRLYVRHKPRFPNVSSHTNEQVTSSKFESAQALRRFGSYIRTPRKIDDSRFNVANLHYWVPRFTPVLALKGITILKVGDISKSLSLRHILSPTY</sequence>
<proteinExistence type="predicted"/>